<accession>A0A090AHM4</accession>
<evidence type="ECO:0000313" key="13">
    <source>
        <dbReference type="Proteomes" id="UP000031623"/>
    </source>
</evidence>
<dbReference type="Pfam" id="PF13191">
    <property type="entry name" value="AAA_16"/>
    <property type="match status" value="1"/>
</dbReference>
<dbReference type="InterPro" id="IPR029016">
    <property type="entry name" value="GAF-like_dom_sf"/>
</dbReference>
<dbReference type="OrthoDB" id="9801841at2"/>
<dbReference type="InterPro" id="IPR036890">
    <property type="entry name" value="HATPase_C_sf"/>
</dbReference>
<dbReference type="PROSITE" id="PS50109">
    <property type="entry name" value="HIS_KIN"/>
    <property type="match status" value="1"/>
</dbReference>
<dbReference type="Gene3D" id="3.40.50.300">
    <property type="entry name" value="P-loop containing nucleotide triphosphate hydrolases"/>
    <property type="match status" value="1"/>
</dbReference>
<dbReference type="SMART" id="SM00065">
    <property type="entry name" value="GAF"/>
    <property type="match status" value="1"/>
</dbReference>
<dbReference type="CDD" id="cd00082">
    <property type="entry name" value="HisKA"/>
    <property type="match status" value="1"/>
</dbReference>
<dbReference type="SMART" id="SM00388">
    <property type="entry name" value="HisKA"/>
    <property type="match status" value="1"/>
</dbReference>
<dbReference type="Pfam" id="PF00072">
    <property type="entry name" value="Response_reg"/>
    <property type="match status" value="1"/>
</dbReference>
<dbReference type="CDD" id="cd16922">
    <property type="entry name" value="HATPase_EvgS-ArcB-TorS-like"/>
    <property type="match status" value="1"/>
</dbReference>
<evidence type="ECO:0000256" key="6">
    <source>
        <dbReference type="ARBA" id="ARBA00023012"/>
    </source>
</evidence>
<proteinExistence type="predicted"/>
<dbReference type="Proteomes" id="UP000031623">
    <property type="component" value="Chromosome"/>
</dbReference>
<sequence length="1989" mass="225030">MKLPHHPTFTCIYESANTLVYRLFKHQAKKPLIFKVLRKDYPTVEELKRYQHEYKILRHLNAIGIIKAYGLKKYQNTLVLILEDFGGESLKQWLAITPLTINQFLPIALQITESLEQIHVAQVIHKDINPSNIIINRETKQLKIIDFNISTYFPIRNPAGVNPNPLEGTLAYISPEQTGRINQLVDYRTDLYSLGITFYELLTGQVPFDYPDPLELIHCHLAKIPTPLHQINPAIPPIIANIIMKLMAKNVEQRYQSAAGVKADLAKCLQQLESFGTLDRFQFDLASDDFSAQFEIPQRFYGREPEQQALLHAFERTVQGNSELLLIAGYPGVGKSALVHEMSQAITEKRGHFISGKFQQYQQNVPYSAVSATFNQFCHDLLSENLEQLTYWRQTLLSAVGNNGQILIEVIPALEAIIGKQPAVAQIKPIQTQNRFNLVFQRLVRSLAQASHPLVLFIDDWQWADVASLELLSNLMTDKESHYLLIIAAYRDNEINASHPLMITVEKLQIAQVIINTILVSNFSIAEVNALIADTLKSAPTSTLRLTQVVYDKTQGNAFFTQVFLTALYEQGLLHFNWQTRHWQWDIDKITAQDFTDNVVALLVDKITRLPPDTQTVLKLAACIGNPFKLQTLSWIYYPDELLTTFVHLWKAIAMGLISVVQGSLPVSRYRDHELLQSEFKFQHDRVQQAAYSLMTDTDKLSIHLQIGRWLRANTPITALDSTLFEIVNHLNKGQKLITDPAEQIQLAQLNLLAGRKAQLSTAYQHAVDYFRVGIALLEPQGWEMQYELTLALSLAAAEVAYLSGRFDQMESLITVVWQQAKTLLDKIKVYEIKIQANMVQNQPQAAIRIARQALKWLGINLPTKPSQLTIQLNLMTTRLRLIGKSIADLTELPEVTDARIRAMMRLLSMSLSAAYFHAPELLPIIVLKLVNLSIKYGNIQESTCGYAIYGLILGGIAEDFERGLQFGQLAVNLIERFQAKSLKTSLAAVLVSIKCWKNHMKETLDPLRVAYQNGLENGNLEYAGYTALQYLLYSFCTGQDLAKLEQEIISLNKIMTQVKQATALHYQKLFLQIILVLRDNTENSRFFSDELTDEQSPQLFQLANDKIIMFLLHFNKLVLCYLFGKYQQAVYYAIFLENYLDHIIDTPHFSLFRFYDSLVHLAIYGEVSKSEQWRILKKVTANQQKISKWAYHAPMNFLHKFYLVEAEYYRVRGQNAKAMDLYDRAITLAKENQYLHEEALASELAAQFYLAQDKAKIAEIYLRDAHYSYSQWGAKAKVADLEMKYAPFFEKRTFSATASSVTTTITSTSHLANTLDLASVLKASQTLASEINLKQLLDKLMTIVIENAGAQRGLLIKESVAGETQWLVEAVGTIDKAGTVELQTVEPPATISFPITLINSIAHTKTSIVLPDAQYKMRFIHDPYIVKHQVKSMLGIPLLNQGRLIRILYLENALIANAFTPARLAVLNLLSSQLAISIENSSLYNQLEQKVAERTDELQQEILERQRAEKSAQVANQAKTIFLANMSHELRSPLNTILGFTQLMTLNSNLSVEQRENLDIIHRSGEHLFTLINDILDLAKIEAGRATLNETRFNLQQLLSEVEKTFQLRANDKQLQLWFKLQPNLPHYVQTDELKLRQVLINLLNNAIKFTPVGSIIVRVGSNILDNSLSRVEKKLTSQICFEIKDSGIGMSDEELDTLFKTFVQTQAGIKTKEGAGLGLAISQKLVQLMGGEIEVSSEIGKGTLFKFSITVQELEESHLANSTVTRRVIALEPGQPHYRILIVDDNKFNRQLLVKRLNPLGFELQEAMNGLEALEIVPRFQPHLIWMDLQMPVMDGYEATKRIKASTQGATTVIIAITASVLEKEQAQALAAGCDDFVGKPFQEKAIFDMMNKYLGVRYVYKESDIITKPPSVITLTPATLANLPTDWKKAVNAAAERADAALILKLVAQIQDEHADLAKSIVALVENFEFEQLISLTNLSSTEEQP</sequence>
<comment type="catalytic activity">
    <reaction evidence="1">
        <text>ATP + protein L-histidine = ADP + protein N-phospho-L-histidine.</text>
        <dbReference type="EC" id="2.7.13.3"/>
    </reaction>
</comment>
<dbReference type="PANTHER" id="PTHR43642:SF1">
    <property type="entry name" value="HYBRID SIGNAL TRANSDUCTION HISTIDINE KINASE G"/>
    <property type="match status" value="1"/>
</dbReference>
<dbReference type="Pfam" id="PF00512">
    <property type="entry name" value="HisKA"/>
    <property type="match status" value="1"/>
</dbReference>
<dbReference type="SUPFAM" id="SSF52540">
    <property type="entry name" value="P-loop containing nucleoside triphosphate hydrolases"/>
    <property type="match status" value="1"/>
</dbReference>
<dbReference type="GO" id="GO:0000155">
    <property type="term" value="F:phosphorelay sensor kinase activity"/>
    <property type="evidence" value="ECO:0007669"/>
    <property type="project" value="InterPro"/>
</dbReference>
<dbReference type="CDD" id="cd14014">
    <property type="entry name" value="STKc_PknB_like"/>
    <property type="match status" value="1"/>
</dbReference>
<keyword evidence="5" id="KW-0418">Kinase</keyword>
<evidence type="ECO:0000259" key="9">
    <source>
        <dbReference type="PROSITE" id="PS50011"/>
    </source>
</evidence>
<dbReference type="InterPro" id="IPR053159">
    <property type="entry name" value="Hybrid_Histidine_Kinase"/>
</dbReference>
<dbReference type="CDD" id="cd17546">
    <property type="entry name" value="REC_hyHK_CKI1_RcsC-like"/>
    <property type="match status" value="1"/>
</dbReference>
<dbReference type="InterPro" id="IPR041664">
    <property type="entry name" value="AAA_16"/>
</dbReference>
<dbReference type="InterPro" id="IPR003661">
    <property type="entry name" value="HisK_dim/P_dom"/>
</dbReference>
<dbReference type="Gene3D" id="3.30.565.10">
    <property type="entry name" value="Histidine kinase-like ATPase, C-terminal domain"/>
    <property type="match status" value="1"/>
</dbReference>
<dbReference type="GO" id="GO:0005524">
    <property type="term" value="F:ATP binding"/>
    <property type="evidence" value="ECO:0007669"/>
    <property type="project" value="InterPro"/>
</dbReference>
<dbReference type="Pfam" id="PF02518">
    <property type="entry name" value="HATPase_c"/>
    <property type="match status" value="1"/>
</dbReference>
<dbReference type="PROSITE" id="PS50110">
    <property type="entry name" value="RESPONSE_REGULATORY"/>
    <property type="match status" value="1"/>
</dbReference>
<dbReference type="Gene3D" id="3.30.450.40">
    <property type="match status" value="1"/>
</dbReference>
<keyword evidence="8" id="KW-0175">Coiled coil</keyword>
<dbReference type="Pfam" id="PF00069">
    <property type="entry name" value="Pkinase"/>
    <property type="match status" value="1"/>
</dbReference>
<evidence type="ECO:0000256" key="2">
    <source>
        <dbReference type="ARBA" id="ARBA00012438"/>
    </source>
</evidence>
<evidence type="ECO:0000259" key="11">
    <source>
        <dbReference type="PROSITE" id="PS50110"/>
    </source>
</evidence>
<evidence type="ECO:0000256" key="1">
    <source>
        <dbReference type="ARBA" id="ARBA00000085"/>
    </source>
</evidence>
<keyword evidence="13" id="KW-1185">Reference proteome</keyword>
<dbReference type="STRING" id="40754.THII_0500"/>
<evidence type="ECO:0000313" key="12">
    <source>
        <dbReference type="EMBL" id="BAP54797.1"/>
    </source>
</evidence>
<reference evidence="12" key="1">
    <citation type="journal article" date="2014" name="ISME J.">
        <title>Ecophysiology of Thioploca ingrica as revealed by the complete genome sequence supplemented with proteomic evidence.</title>
        <authorList>
            <person name="Kojima H."/>
            <person name="Ogura Y."/>
            <person name="Yamamoto N."/>
            <person name="Togashi T."/>
            <person name="Mori H."/>
            <person name="Watanabe T."/>
            <person name="Nemoto F."/>
            <person name="Kurokawa K."/>
            <person name="Hayashi T."/>
            <person name="Fukui M."/>
        </authorList>
    </citation>
    <scope>NUCLEOTIDE SEQUENCE [LARGE SCALE GENOMIC DNA]</scope>
</reference>
<evidence type="ECO:0000256" key="7">
    <source>
        <dbReference type="PROSITE-ProRule" id="PRU00169"/>
    </source>
</evidence>
<dbReference type="SUPFAM" id="SSF47384">
    <property type="entry name" value="Homodimeric domain of signal transducing histidine kinase"/>
    <property type="match status" value="1"/>
</dbReference>
<gene>
    <name evidence="12" type="ORF">THII_0500</name>
</gene>
<evidence type="ECO:0000256" key="4">
    <source>
        <dbReference type="ARBA" id="ARBA00022679"/>
    </source>
</evidence>
<dbReference type="Gene3D" id="1.10.287.130">
    <property type="match status" value="1"/>
</dbReference>
<dbReference type="SUPFAM" id="SSF52172">
    <property type="entry name" value="CheY-like"/>
    <property type="match status" value="1"/>
</dbReference>
<dbReference type="InterPro" id="IPR003594">
    <property type="entry name" value="HATPase_dom"/>
</dbReference>
<feature type="modified residue" description="4-aspartylphosphate" evidence="7">
    <location>
        <position position="1830"/>
    </location>
</feature>
<dbReference type="InterPro" id="IPR000719">
    <property type="entry name" value="Prot_kinase_dom"/>
</dbReference>
<dbReference type="InterPro" id="IPR027417">
    <property type="entry name" value="P-loop_NTPase"/>
</dbReference>
<dbReference type="HOGENOM" id="CLU_000445_34_0_6"/>
<feature type="domain" description="Protein kinase" evidence="9">
    <location>
        <begin position="1"/>
        <end position="266"/>
    </location>
</feature>
<evidence type="ECO:0000256" key="8">
    <source>
        <dbReference type="SAM" id="Coils"/>
    </source>
</evidence>
<dbReference type="SUPFAM" id="SSF55874">
    <property type="entry name" value="ATPase domain of HSP90 chaperone/DNA topoisomerase II/histidine kinase"/>
    <property type="match status" value="1"/>
</dbReference>
<evidence type="ECO:0000256" key="3">
    <source>
        <dbReference type="ARBA" id="ARBA00022553"/>
    </source>
</evidence>
<dbReference type="EC" id="2.7.13.3" evidence="2"/>
<dbReference type="InterPro" id="IPR011006">
    <property type="entry name" value="CheY-like_superfamily"/>
</dbReference>
<dbReference type="SMART" id="SM00448">
    <property type="entry name" value="REC"/>
    <property type="match status" value="1"/>
</dbReference>
<dbReference type="InterPro" id="IPR001789">
    <property type="entry name" value="Sig_transdc_resp-reg_receiver"/>
</dbReference>
<feature type="domain" description="Histidine kinase" evidence="10">
    <location>
        <begin position="1526"/>
        <end position="1755"/>
    </location>
</feature>
<dbReference type="SUPFAM" id="SSF55781">
    <property type="entry name" value="GAF domain-like"/>
    <property type="match status" value="1"/>
</dbReference>
<dbReference type="PRINTS" id="PR00344">
    <property type="entry name" value="BCTRLSENSOR"/>
</dbReference>
<dbReference type="SMART" id="SM00387">
    <property type="entry name" value="HATPase_c"/>
    <property type="match status" value="1"/>
</dbReference>
<evidence type="ECO:0000259" key="10">
    <source>
        <dbReference type="PROSITE" id="PS50109"/>
    </source>
</evidence>
<dbReference type="InterPro" id="IPR005467">
    <property type="entry name" value="His_kinase_dom"/>
</dbReference>
<organism evidence="12 13">
    <name type="scientific">Thioploca ingrica</name>
    <dbReference type="NCBI Taxonomy" id="40754"/>
    <lineage>
        <taxon>Bacteria</taxon>
        <taxon>Pseudomonadati</taxon>
        <taxon>Pseudomonadota</taxon>
        <taxon>Gammaproteobacteria</taxon>
        <taxon>Thiotrichales</taxon>
        <taxon>Thiotrichaceae</taxon>
        <taxon>Thioploca</taxon>
    </lineage>
</organism>
<evidence type="ECO:0000256" key="5">
    <source>
        <dbReference type="ARBA" id="ARBA00022777"/>
    </source>
</evidence>
<dbReference type="FunFam" id="3.30.565.10:FF:000010">
    <property type="entry name" value="Sensor histidine kinase RcsC"/>
    <property type="match status" value="1"/>
</dbReference>
<dbReference type="EMBL" id="AP014633">
    <property type="protein sequence ID" value="BAP54797.1"/>
    <property type="molecule type" value="Genomic_DNA"/>
</dbReference>
<dbReference type="PANTHER" id="PTHR43642">
    <property type="entry name" value="HYBRID SIGNAL TRANSDUCTION HISTIDINE KINASE G"/>
    <property type="match status" value="1"/>
</dbReference>
<dbReference type="Gene3D" id="3.40.50.2300">
    <property type="match status" value="1"/>
</dbReference>
<dbReference type="PROSITE" id="PS50011">
    <property type="entry name" value="PROTEIN_KINASE_DOM"/>
    <property type="match status" value="1"/>
</dbReference>
<protein>
    <recommendedName>
        <fullName evidence="2">histidine kinase</fullName>
        <ecNumber evidence="2">2.7.13.3</ecNumber>
    </recommendedName>
</protein>
<dbReference type="KEGG" id="tig:THII_0500"/>
<dbReference type="Pfam" id="PF01590">
    <property type="entry name" value="GAF"/>
    <property type="match status" value="1"/>
</dbReference>
<dbReference type="InterPro" id="IPR011009">
    <property type="entry name" value="Kinase-like_dom_sf"/>
</dbReference>
<dbReference type="Gene3D" id="1.10.510.10">
    <property type="entry name" value="Transferase(Phosphotransferase) domain 1"/>
    <property type="match status" value="1"/>
</dbReference>
<feature type="domain" description="Response regulatory" evidence="11">
    <location>
        <begin position="1781"/>
        <end position="1897"/>
    </location>
</feature>
<dbReference type="SUPFAM" id="SSF56112">
    <property type="entry name" value="Protein kinase-like (PK-like)"/>
    <property type="match status" value="1"/>
</dbReference>
<name>A0A090AHM4_9GAMM</name>
<keyword evidence="4" id="KW-0808">Transferase</keyword>
<dbReference type="InterPro" id="IPR036097">
    <property type="entry name" value="HisK_dim/P_sf"/>
</dbReference>
<keyword evidence="6" id="KW-0902">Two-component regulatory system</keyword>
<feature type="coiled-coil region" evidence="8">
    <location>
        <begin position="1485"/>
        <end position="1519"/>
    </location>
</feature>
<keyword evidence="3 7" id="KW-0597">Phosphoprotein</keyword>
<dbReference type="InterPro" id="IPR003018">
    <property type="entry name" value="GAF"/>
</dbReference>
<dbReference type="InterPro" id="IPR004358">
    <property type="entry name" value="Sig_transdc_His_kin-like_C"/>
</dbReference>